<dbReference type="AlphaFoldDB" id="A0A3R9QMU2"/>
<dbReference type="OrthoDB" id="2991292at2"/>
<feature type="domain" description="Helix-turn-helix" evidence="2">
    <location>
        <begin position="6"/>
        <end position="47"/>
    </location>
</feature>
<comment type="caution">
    <text evidence="3">The sequence shown here is derived from an EMBL/GenBank/DDBJ whole genome shotgun (WGS) entry which is preliminary data.</text>
</comment>
<gene>
    <name evidence="3" type="ORF">D7Z54_08760</name>
</gene>
<organism evidence="3 4">
    <name type="scientific">Salibacterium salarium</name>
    <dbReference type="NCBI Taxonomy" id="284579"/>
    <lineage>
        <taxon>Bacteria</taxon>
        <taxon>Bacillati</taxon>
        <taxon>Bacillota</taxon>
        <taxon>Bacilli</taxon>
        <taxon>Bacillales</taxon>
        <taxon>Bacillaceae</taxon>
    </lineage>
</organism>
<proteinExistence type="predicted"/>
<keyword evidence="1" id="KW-0175">Coiled coil</keyword>
<name>A0A3R9QMU2_9BACI</name>
<protein>
    <submittedName>
        <fullName evidence="3">Helix-turn-helix domain-containing protein</fullName>
    </submittedName>
</protein>
<evidence type="ECO:0000313" key="3">
    <source>
        <dbReference type="EMBL" id="RSL33773.1"/>
    </source>
</evidence>
<dbReference type="Proteomes" id="UP000275076">
    <property type="component" value="Unassembled WGS sequence"/>
</dbReference>
<dbReference type="RefSeq" id="WP_125555454.1">
    <property type="nucleotide sequence ID" value="NZ_RBVX01000006.1"/>
</dbReference>
<dbReference type="InterPro" id="IPR041657">
    <property type="entry name" value="HTH_17"/>
</dbReference>
<reference evidence="3 4" key="1">
    <citation type="submission" date="2018-10" db="EMBL/GenBank/DDBJ databases">
        <title>Draft genome sequence of Bacillus salarius IM0101, isolated from a hypersaline soil in Inner Mongolia, China.</title>
        <authorList>
            <person name="Yamprayoonswat W."/>
            <person name="Boonvisut S."/>
            <person name="Jumpathong W."/>
            <person name="Sittihan S."/>
            <person name="Ruangsuj P."/>
            <person name="Wanthongcharoen S."/>
            <person name="Thongpramul N."/>
            <person name="Pimmason S."/>
            <person name="Yu B."/>
            <person name="Yasawong M."/>
        </authorList>
    </citation>
    <scope>NUCLEOTIDE SEQUENCE [LARGE SCALE GENOMIC DNA]</scope>
    <source>
        <strain evidence="3 4">IM0101</strain>
    </source>
</reference>
<accession>A0A3R9QMU2</accession>
<feature type="coiled-coil region" evidence="1">
    <location>
        <begin position="109"/>
        <end position="146"/>
    </location>
</feature>
<dbReference type="Gene3D" id="1.10.1660.10">
    <property type="match status" value="1"/>
</dbReference>
<dbReference type="EMBL" id="RBVX01000006">
    <property type="protein sequence ID" value="RSL33773.1"/>
    <property type="molecule type" value="Genomic_DNA"/>
</dbReference>
<sequence>MTEQSYKTKEVAQKLHVSPATILKWVKKHDIPYSVNLYGHYCFKEETMSTFYTIKKENQKNNNNPSDLNQKEVVSSQYVMDRLAATEEKVQILERMIGNKADDIVTFQLVEHRKKVEKLNKRIQKLEEKIDNLQPKEEKKSELEKDTKKSRRLIPSLFLFD</sequence>
<evidence type="ECO:0000256" key="1">
    <source>
        <dbReference type="SAM" id="Coils"/>
    </source>
</evidence>
<evidence type="ECO:0000259" key="2">
    <source>
        <dbReference type="Pfam" id="PF12728"/>
    </source>
</evidence>
<dbReference type="Pfam" id="PF12728">
    <property type="entry name" value="HTH_17"/>
    <property type="match status" value="1"/>
</dbReference>
<keyword evidence="4" id="KW-1185">Reference proteome</keyword>
<evidence type="ECO:0000313" key="4">
    <source>
        <dbReference type="Proteomes" id="UP000275076"/>
    </source>
</evidence>